<feature type="transmembrane region" description="Helical" evidence="1">
    <location>
        <begin position="43"/>
        <end position="66"/>
    </location>
</feature>
<dbReference type="AlphaFoldDB" id="Q5NX79"/>
<feature type="transmembrane region" description="Helical" evidence="1">
    <location>
        <begin position="106"/>
        <end position="128"/>
    </location>
</feature>
<evidence type="ECO:0008006" key="4">
    <source>
        <dbReference type="Google" id="ProtNLM"/>
    </source>
</evidence>
<evidence type="ECO:0000313" key="3">
    <source>
        <dbReference type="Proteomes" id="UP000006552"/>
    </source>
</evidence>
<keyword evidence="1" id="KW-0472">Membrane</keyword>
<proteinExistence type="predicted"/>
<keyword evidence="3" id="KW-1185">Reference proteome</keyword>
<feature type="transmembrane region" description="Helical" evidence="1">
    <location>
        <begin position="12"/>
        <end position="37"/>
    </location>
</feature>
<dbReference type="EMBL" id="CR555307">
    <property type="protein sequence ID" value="CAI10335.1"/>
    <property type="molecule type" value="Genomic_DNA"/>
</dbReference>
<protein>
    <recommendedName>
        <fullName evidence="4">Transmembrane protein</fullName>
    </recommendedName>
</protein>
<dbReference type="Proteomes" id="UP000006552">
    <property type="component" value="Plasmid 1"/>
</dbReference>
<reference evidence="2 3" key="1">
    <citation type="journal article" date="2005" name="Arch. Microbiol.">
        <title>The genome sequence of an anaerobic aromatic-degrading denitrifying bacterium, strain EbN1.</title>
        <authorList>
            <person name="Rabus R."/>
            <person name="Kube M."/>
            <person name="Heider J."/>
            <person name="Beck A."/>
            <person name="Heitmann K."/>
            <person name="Widdel F."/>
            <person name="Reinhardt R."/>
        </authorList>
    </citation>
    <scope>NUCLEOTIDE SEQUENCE [LARGE SCALE GENOMIC DNA]</scope>
    <source>
        <strain evidence="2 3">EbN1</strain>
        <plasmid evidence="3">Plasmid pAzo1</plasmid>
    </source>
</reference>
<keyword evidence="1" id="KW-1133">Transmembrane helix</keyword>
<dbReference type="KEGG" id="eba:p1B124"/>
<keyword evidence="1" id="KW-0812">Transmembrane</keyword>
<geneLocation type="plasmid" evidence="3">
    <name>pAzo1</name>
</geneLocation>
<keyword evidence="2" id="KW-0614">Plasmid</keyword>
<accession>Q5NX79</accession>
<evidence type="ECO:0000313" key="2">
    <source>
        <dbReference type="EMBL" id="CAI10335.1"/>
    </source>
</evidence>
<evidence type="ECO:0000256" key="1">
    <source>
        <dbReference type="SAM" id="Phobius"/>
    </source>
</evidence>
<name>Q5NX79_AROAE</name>
<dbReference type="HOGENOM" id="CLU_1881450_0_0_4"/>
<organism evidence="2 3">
    <name type="scientific">Aromatoleum aromaticum (strain DSM 19018 / LMG 30748 / EbN1)</name>
    <name type="common">Azoarcus sp. (strain EbN1)</name>
    <dbReference type="NCBI Taxonomy" id="76114"/>
    <lineage>
        <taxon>Bacteria</taxon>
        <taxon>Pseudomonadati</taxon>
        <taxon>Pseudomonadota</taxon>
        <taxon>Betaproteobacteria</taxon>
        <taxon>Rhodocyclales</taxon>
        <taxon>Rhodocyclaceae</taxon>
        <taxon>Aromatoleum</taxon>
    </lineage>
</organism>
<feature type="transmembrane region" description="Helical" evidence="1">
    <location>
        <begin position="73"/>
        <end position="94"/>
    </location>
</feature>
<dbReference type="RefSeq" id="WP_011254842.1">
    <property type="nucleotide sequence ID" value="NC_006823.1"/>
</dbReference>
<sequence>MTSEQTANTYSGLTVTWHFVAATVFVFLSTMLAAMAVRGYAPLLSGSLSAAFLGTTVLSAFAGYGLQQRKRWAVGLSHILTGVIAIGALALILMPHYAPEIAPRTNLPFCAVVLLTSMACLVSGHLAIRSKGATR</sequence>
<gene>
    <name evidence="2" type="ORF">p1B124</name>
</gene>